<keyword evidence="3" id="KW-1185">Reference proteome</keyword>
<reference evidence="2 3" key="1">
    <citation type="submission" date="2023-03" db="EMBL/GenBank/DDBJ databases">
        <title>Genome insight into feeding habits of ladybird beetles.</title>
        <authorList>
            <person name="Li H.-S."/>
            <person name="Huang Y.-H."/>
            <person name="Pang H."/>
        </authorList>
    </citation>
    <scope>NUCLEOTIDE SEQUENCE [LARGE SCALE GENOMIC DNA]</scope>
    <source>
        <strain evidence="2">SYSU_2023b</strain>
        <tissue evidence="2">Whole body</tissue>
    </source>
</reference>
<sequence length="97" mass="10682">MTARTTSSKPRGYHARPRFLYLPGTPKNVNKYAAKEASSKDHEKEEVRRTLRSRASGIRGDCMTAGRRTPKIQERGASDSKSHGRPSKEEAPGTPSG</sequence>
<organism evidence="2 3">
    <name type="scientific">Henosepilachna vigintioctopunctata</name>
    <dbReference type="NCBI Taxonomy" id="420089"/>
    <lineage>
        <taxon>Eukaryota</taxon>
        <taxon>Metazoa</taxon>
        <taxon>Ecdysozoa</taxon>
        <taxon>Arthropoda</taxon>
        <taxon>Hexapoda</taxon>
        <taxon>Insecta</taxon>
        <taxon>Pterygota</taxon>
        <taxon>Neoptera</taxon>
        <taxon>Endopterygota</taxon>
        <taxon>Coleoptera</taxon>
        <taxon>Polyphaga</taxon>
        <taxon>Cucujiformia</taxon>
        <taxon>Coccinelloidea</taxon>
        <taxon>Coccinellidae</taxon>
        <taxon>Epilachninae</taxon>
        <taxon>Epilachnini</taxon>
        <taxon>Henosepilachna</taxon>
    </lineage>
</organism>
<comment type="caution">
    <text evidence="2">The sequence shown here is derived from an EMBL/GenBank/DDBJ whole genome shotgun (WGS) entry which is preliminary data.</text>
</comment>
<evidence type="ECO:0000256" key="1">
    <source>
        <dbReference type="SAM" id="MobiDB-lite"/>
    </source>
</evidence>
<accession>A0AAW1UPU1</accession>
<evidence type="ECO:0000313" key="3">
    <source>
        <dbReference type="Proteomes" id="UP001431783"/>
    </source>
</evidence>
<dbReference type="EMBL" id="JARQZJ010000091">
    <property type="protein sequence ID" value="KAK9883213.1"/>
    <property type="molecule type" value="Genomic_DNA"/>
</dbReference>
<dbReference type="Proteomes" id="UP001431783">
    <property type="component" value="Unassembled WGS sequence"/>
</dbReference>
<proteinExistence type="predicted"/>
<evidence type="ECO:0000313" key="2">
    <source>
        <dbReference type="EMBL" id="KAK9883213.1"/>
    </source>
</evidence>
<feature type="region of interest" description="Disordered" evidence="1">
    <location>
        <begin position="1"/>
        <end position="97"/>
    </location>
</feature>
<gene>
    <name evidence="2" type="ORF">WA026_001404</name>
</gene>
<dbReference type="AlphaFoldDB" id="A0AAW1UPU1"/>
<protein>
    <submittedName>
        <fullName evidence="2">Uncharacterized protein</fullName>
    </submittedName>
</protein>
<feature type="compositionally biased region" description="Basic and acidic residues" evidence="1">
    <location>
        <begin position="71"/>
        <end position="91"/>
    </location>
</feature>
<name>A0AAW1UPU1_9CUCU</name>
<feature type="compositionally biased region" description="Basic and acidic residues" evidence="1">
    <location>
        <begin position="33"/>
        <end position="49"/>
    </location>
</feature>